<evidence type="ECO:0000259" key="2">
    <source>
        <dbReference type="PROSITE" id="PS50076"/>
    </source>
</evidence>
<evidence type="ECO:0000256" key="1">
    <source>
        <dbReference type="SAM" id="MobiDB-lite"/>
    </source>
</evidence>
<reference evidence="3" key="1">
    <citation type="submission" date="2021-07" db="EMBL/GenBank/DDBJ databases">
        <title>Pseudohoeflea marina sp. nov. a polyhydroxyalcanoate-producing bacterium.</title>
        <authorList>
            <person name="Zheng W."/>
            <person name="Yu S."/>
            <person name="Huang Y."/>
        </authorList>
    </citation>
    <scope>NUCLEOTIDE SEQUENCE</scope>
    <source>
        <strain evidence="3">DP4N28-3</strain>
    </source>
</reference>
<dbReference type="Proteomes" id="UP001430804">
    <property type="component" value="Unassembled WGS sequence"/>
</dbReference>
<dbReference type="PROSITE" id="PS50076">
    <property type="entry name" value="DNAJ_2"/>
    <property type="match status" value="1"/>
</dbReference>
<feature type="domain" description="J" evidence="2">
    <location>
        <begin position="4"/>
        <end position="69"/>
    </location>
</feature>
<dbReference type="InterPro" id="IPR001623">
    <property type="entry name" value="DnaJ_domain"/>
</dbReference>
<feature type="region of interest" description="Disordered" evidence="1">
    <location>
        <begin position="68"/>
        <end position="96"/>
    </location>
</feature>
<dbReference type="RefSeq" id="WP_219201877.1">
    <property type="nucleotide sequence ID" value="NZ_JAHWQX010000003.1"/>
</dbReference>
<dbReference type="InterPro" id="IPR002939">
    <property type="entry name" value="DnaJ_C"/>
</dbReference>
<dbReference type="EMBL" id="JAHWQX010000003">
    <property type="protein sequence ID" value="MBW3097924.1"/>
    <property type="molecule type" value="Genomic_DNA"/>
</dbReference>
<dbReference type="InterPro" id="IPR018253">
    <property type="entry name" value="DnaJ_domain_CS"/>
</dbReference>
<dbReference type="SMART" id="SM00271">
    <property type="entry name" value="DnaJ"/>
    <property type="match status" value="1"/>
</dbReference>
<comment type="caution">
    <text evidence="3">The sequence shown here is derived from an EMBL/GenBank/DDBJ whole genome shotgun (WGS) entry which is preliminary data.</text>
</comment>
<keyword evidence="4" id="KW-1185">Reference proteome</keyword>
<dbReference type="CDD" id="cd06257">
    <property type="entry name" value="DnaJ"/>
    <property type="match status" value="1"/>
</dbReference>
<organism evidence="3 4">
    <name type="scientific">Pseudohoeflea coraliihabitans</name>
    <dbReference type="NCBI Taxonomy" id="2860393"/>
    <lineage>
        <taxon>Bacteria</taxon>
        <taxon>Pseudomonadati</taxon>
        <taxon>Pseudomonadota</taxon>
        <taxon>Alphaproteobacteria</taxon>
        <taxon>Hyphomicrobiales</taxon>
        <taxon>Rhizobiaceae</taxon>
        <taxon>Pseudohoeflea</taxon>
    </lineage>
</organism>
<gene>
    <name evidence="3" type="ORF">KY465_11595</name>
</gene>
<proteinExistence type="predicted"/>
<sequence>MSTDPYDILGVKKTASAEELKKAYRKLARESHPDINPDDSEAKARFVKISGAYDLLKDPELRRRYDAGEIDASGQEKPERQFYRDHAGGSDGARYRTTRGFEDFGDPADIFAEMFRQRSRGPSGTAGGFADGSQFAMQGADMRYAMDVAFLDAAQGATRQITLPDGGKLDVKIPAGIQDGQTIRLRGKGGPGSGGAPAGDAYITLSVKPHHVFRREGNDIVMTLPITIDEAVLGAKVKTPTLDGPVNLTVPPGATSGQSLRLKGRGIAAKGKPRGDQRVELKIVAPPEIDDELKTFMETWRAKNAYDPRRGMI</sequence>
<dbReference type="PANTHER" id="PTHR43096:SF10">
    <property type="entry name" value="CHAPERONE PROTEIN DNAJ A6, CHLOROPLASTIC"/>
    <property type="match status" value="1"/>
</dbReference>
<dbReference type="PANTHER" id="PTHR43096">
    <property type="entry name" value="DNAJ HOMOLOG 1, MITOCHONDRIAL-RELATED"/>
    <property type="match status" value="1"/>
</dbReference>
<protein>
    <submittedName>
        <fullName evidence="3">J domain-containing protein</fullName>
    </submittedName>
</protein>
<accession>A0ABS6WPM8</accession>
<dbReference type="Pfam" id="PF01556">
    <property type="entry name" value="DnaJ_C"/>
    <property type="match status" value="1"/>
</dbReference>
<evidence type="ECO:0000313" key="3">
    <source>
        <dbReference type="EMBL" id="MBW3097924.1"/>
    </source>
</evidence>
<dbReference type="Pfam" id="PF00226">
    <property type="entry name" value="DnaJ"/>
    <property type="match status" value="1"/>
</dbReference>
<dbReference type="PROSITE" id="PS00636">
    <property type="entry name" value="DNAJ_1"/>
    <property type="match status" value="1"/>
</dbReference>
<name>A0ABS6WPM8_9HYPH</name>
<dbReference type="CDD" id="cd10747">
    <property type="entry name" value="DnaJ_C"/>
    <property type="match status" value="1"/>
</dbReference>
<evidence type="ECO:0000313" key="4">
    <source>
        <dbReference type="Proteomes" id="UP001430804"/>
    </source>
</evidence>
<feature type="compositionally biased region" description="Basic and acidic residues" evidence="1">
    <location>
        <begin position="74"/>
        <end position="88"/>
    </location>
</feature>